<name>A0ABU5D9W3_9BURK</name>
<evidence type="ECO:0000313" key="2">
    <source>
        <dbReference type="EMBL" id="MDY0743077.1"/>
    </source>
</evidence>
<dbReference type="InterPro" id="IPR016181">
    <property type="entry name" value="Acyl_CoA_acyltransferase"/>
</dbReference>
<dbReference type="EMBL" id="JAXCLA010000001">
    <property type="protein sequence ID" value="MDY0743077.1"/>
    <property type="molecule type" value="Genomic_DNA"/>
</dbReference>
<dbReference type="InterPro" id="IPR054597">
    <property type="entry name" value="FeeM_cat"/>
</dbReference>
<dbReference type="Gene3D" id="3.40.630.30">
    <property type="match status" value="1"/>
</dbReference>
<protein>
    <recommendedName>
        <fullName evidence="1">N-acyl amino acid synthase FeeM catalytic core domain-containing protein</fullName>
    </recommendedName>
</protein>
<gene>
    <name evidence="2" type="ORF">SNE35_01100</name>
</gene>
<evidence type="ECO:0000259" key="1">
    <source>
        <dbReference type="Pfam" id="PF21926"/>
    </source>
</evidence>
<evidence type="ECO:0000313" key="3">
    <source>
        <dbReference type="Proteomes" id="UP001285263"/>
    </source>
</evidence>
<dbReference type="Proteomes" id="UP001285263">
    <property type="component" value="Unassembled WGS sequence"/>
</dbReference>
<reference evidence="2 3" key="1">
    <citation type="submission" date="2023-11" db="EMBL/GenBank/DDBJ databases">
        <title>Paucibacter sp. nov., isolated from fresh soil in Korea.</title>
        <authorList>
            <person name="Le N.T.T."/>
        </authorList>
    </citation>
    <scope>NUCLEOTIDE SEQUENCE [LARGE SCALE GENOMIC DNA]</scope>
    <source>
        <strain evidence="2 3">R3-3</strain>
    </source>
</reference>
<dbReference type="RefSeq" id="WP_320420913.1">
    <property type="nucleotide sequence ID" value="NZ_JAXCLA010000001.1"/>
</dbReference>
<keyword evidence="3" id="KW-1185">Reference proteome</keyword>
<accession>A0ABU5D9W3</accession>
<comment type="caution">
    <text evidence="2">The sequence shown here is derived from an EMBL/GenBank/DDBJ whole genome shotgun (WGS) entry which is preliminary data.</text>
</comment>
<proteinExistence type="predicted"/>
<feature type="domain" description="N-acyl amino acid synthase FeeM catalytic core" evidence="1">
    <location>
        <begin position="37"/>
        <end position="177"/>
    </location>
</feature>
<dbReference type="Pfam" id="PF21926">
    <property type="entry name" value="FeeM"/>
    <property type="match status" value="1"/>
</dbReference>
<sequence length="271" mass="29564">MNLLGTQSELDEETAAKLHNRLPFRISVATRADMDSVARLRTASYGRHLPELGERLAQAEPADFEAGCEVLVATSKLDGSLLGTLRIHSNVLKPLPLEASVDLSSRYEGSRMAEATRLCIKSSTASSLVRSALFKAFYFYCAEQQIDWMLAVGRRPVDRLYDALLFSDVGEAGRYTPMAHVGNLPHRAMSLATASVEPSWMRAGHALYGFFFLTEHADIDLSGAKSLEDLEQSKRVAVPMAPAAHPHLTLAANNSLNYQFLSVPMPTAAAA</sequence>
<organism evidence="2 3">
    <name type="scientific">Roseateles agri</name>
    <dbReference type="NCBI Taxonomy" id="3098619"/>
    <lineage>
        <taxon>Bacteria</taxon>
        <taxon>Pseudomonadati</taxon>
        <taxon>Pseudomonadota</taxon>
        <taxon>Betaproteobacteria</taxon>
        <taxon>Burkholderiales</taxon>
        <taxon>Sphaerotilaceae</taxon>
        <taxon>Roseateles</taxon>
    </lineage>
</organism>
<dbReference type="SUPFAM" id="SSF55729">
    <property type="entry name" value="Acyl-CoA N-acyltransferases (Nat)"/>
    <property type="match status" value="1"/>
</dbReference>